<feature type="compositionally biased region" description="Polar residues" evidence="3">
    <location>
        <begin position="463"/>
        <end position="478"/>
    </location>
</feature>
<feature type="region of interest" description="Disordered" evidence="3">
    <location>
        <begin position="407"/>
        <end position="514"/>
    </location>
</feature>
<dbReference type="PANTHER" id="PTHR16127">
    <property type="entry name" value="TAXILIN"/>
    <property type="match status" value="1"/>
</dbReference>
<proteinExistence type="inferred from homology"/>
<dbReference type="SMR" id="A0A0M4EGG8"/>
<keyword evidence="5" id="KW-1185">Reference proteome</keyword>
<feature type="compositionally biased region" description="Basic residues" evidence="3">
    <location>
        <begin position="415"/>
        <end position="427"/>
    </location>
</feature>
<dbReference type="OrthoDB" id="425555at2759"/>
<dbReference type="GO" id="GO:0019905">
    <property type="term" value="F:syntaxin binding"/>
    <property type="evidence" value="ECO:0007669"/>
    <property type="project" value="InterPro"/>
</dbReference>
<feature type="coiled-coil region" evidence="2">
    <location>
        <begin position="53"/>
        <end position="108"/>
    </location>
</feature>
<sequence>MDKASKGKRVVREEKQREQKLEEVVLKSLDECSTPEDKLKSLLQRHVESEKNVTRLTADMRTLQRHMEAQAREKEQVQRELNKSVLMRDKLQEVCREQQRIIKSVKNESMLQIKIEEERRKESQTKFQSSLNDVQKSLTKNNEENIKLRDYNIEMTKKLKLLAEQYQARENHLEKLNEQVHLESQLNQAKLSKAQVEAAMEREILTKENQIGLEKLLKAQHAIKELTDREVQLKDQLNIYTSKYDEFQQSLQKSNEVFSSYKVELEKMSKHTKKIEKDALGWRQKYEKANAQVIELATEKQMRDQHSERLQKQVEQLQKLLRALQLERTTLHQTLREHNIEIPAMPQLPPEPEPIKTEPANADKAKMELMTRNCAELKETLANLQNQMKKLTTNDAKIVAAESEKIKAAEEQQRIKKNNKKKARSKAKAAAAAAAAEAATSKCESDNASEELPLAEEPQLESNASNGTSEEQSQSNGDEQPKETEPESPETVGDAAPEPIDLKDVPDLIDDKSD</sequence>
<organism evidence="4 5">
    <name type="scientific">Drosophila busckii</name>
    <name type="common">Fruit fly</name>
    <dbReference type="NCBI Taxonomy" id="30019"/>
    <lineage>
        <taxon>Eukaryota</taxon>
        <taxon>Metazoa</taxon>
        <taxon>Ecdysozoa</taxon>
        <taxon>Arthropoda</taxon>
        <taxon>Hexapoda</taxon>
        <taxon>Insecta</taxon>
        <taxon>Pterygota</taxon>
        <taxon>Neoptera</taxon>
        <taxon>Endopterygota</taxon>
        <taxon>Diptera</taxon>
        <taxon>Brachycera</taxon>
        <taxon>Muscomorpha</taxon>
        <taxon>Ephydroidea</taxon>
        <taxon>Drosophilidae</taxon>
        <taxon>Drosophila</taxon>
    </lineage>
</organism>
<dbReference type="InterPro" id="IPR026183">
    <property type="entry name" value="Taxilin_fam"/>
</dbReference>
<feature type="coiled-coil region" evidence="2">
    <location>
        <begin position="303"/>
        <end position="334"/>
    </location>
</feature>
<comment type="similarity">
    <text evidence="1">Belongs to the taxilin family.</text>
</comment>
<feature type="compositionally biased region" description="Low complexity" evidence="3">
    <location>
        <begin position="428"/>
        <end position="442"/>
    </location>
</feature>
<dbReference type="Pfam" id="PF09728">
    <property type="entry name" value="Taxilin"/>
    <property type="match status" value="1"/>
</dbReference>
<dbReference type="PANTHER" id="PTHR16127:SF13">
    <property type="entry name" value="GH01188P"/>
    <property type="match status" value="1"/>
</dbReference>
<evidence type="ECO:0000256" key="3">
    <source>
        <dbReference type="SAM" id="MobiDB-lite"/>
    </source>
</evidence>
<evidence type="ECO:0000256" key="1">
    <source>
        <dbReference type="ARBA" id="ARBA00009550"/>
    </source>
</evidence>
<evidence type="ECO:0000256" key="2">
    <source>
        <dbReference type="SAM" id="Coils"/>
    </source>
</evidence>
<keyword evidence="2" id="KW-0175">Coiled coil</keyword>
<dbReference type="EMBL" id="CP012526">
    <property type="protein sequence ID" value="ALC47466.1"/>
    <property type="molecule type" value="Genomic_DNA"/>
</dbReference>
<name>A0A0M4EGG8_DROBS</name>
<evidence type="ECO:0000313" key="4">
    <source>
        <dbReference type="EMBL" id="ALC47466.1"/>
    </source>
</evidence>
<feature type="compositionally biased region" description="Basic and acidic residues" evidence="3">
    <location>
        <begin position="500"/>
        <end position="514"/>
    </location>
</feature>
<reference evidence="4 5" key="1">
    <citation type="submission" date="2015-08" db="EMBL/GenBank/DDBJ databases">
        <title>Ancestral chromatin configuration constrains chromatin evolution on differentiating sex chromosomes in Drosophila.</title>
        <authorList>
            <person name="Zhou Q."/>
            <person name="Bachtrog D."/>
        </authorList>
    </citation>
    <scope>NUCLEOTIDE SEQUENCE [LARGE SCALE GENOMIC DNA]</scope>
    <source>
        <tissue evidence="4">Whole larvae</tissue>
    </source>
</reference>
<dbReference type="OMA" id="VQYNMAR"/>
<protein>
    <submittedName>
        <fullName evidence="4">CG5886</fullName>
    </submittedName>
</protein>
<evidence type="ECO:0000313" key="5">
    <source>
        <dbReference type="Proteomes" id="UP000494163"/>
    </source>
</evidence>
<feature type="compositionally biased region" description="Low complexity" evidence="3">
    <location>
        <begin position="450"/>
        <end position="462"/>
    </location>
</feature>
<dbReference type="STRING" id="30019.A0A0M4EGG8"/>
<accession>A0A0M4EGG8</accession>
<dbReference type="AlphaFoldDB" id="A0A0M4EGG8"/>
<gene>
    <name evidence="4" type="ORF">Dbus_chr3Rg2216</name>
</gene>
<dbReference type="Proteomes" id="UP000494163">
    <property type="component" value="Chromosome 3R"/>
</dbReference>
<feature type="coiled-coil region" evidence="2">
    <location>
        <begin position="216"/>
        <end position="243"/>
    </location>
</feature>